<dbReference type="EMBL" id="BMGJ01000014">
    <property type="protein sequence ID" value="GGD73064.1"/>
    <property type="molecule type" value="Genomic_DNA"/>
</dbReference>
<keyword evidence="2" id="KW-1185">Reference proteome</keyword>
<accession>A0ABQ1RJY5</accession>
<dbReference type="RefSeq" id="WP_099035762.1">
    <property type="nucleotide sequence ID" value="NZ_BMGJ01000014.1"/>
</dbReference>
<dbReference type="Gene3D" id="3.60.20.10">
    <property type="entry name" value="Glutamine Phosphoribosylpyrophosphate, subunit 1, domain 1"/>
    <property type="match status" value="1"/>
</dbReference>
<dbReference type="InterPro" id="IPR010430">
    <property type="entry name" value="DUF1028"/>
</dbReference>
<gene>
    <name evidence="1" type="ORF">GCM10011357_30170</name>
</gene>
<evidence type="ECO:0008006" key="3">
    <source>
        <dbReference type="Google" id="ProtNLM"/>
    </source>
</evidence>
<reference evidence="2" key="1">
    <citation type="journal article" date="2019" name="Int. J. Syst. Evol. Microbiol.">
        <title>The Global Catalogue of Microorganisms (GCM) 10K type strain sequencing project: providing services to taxonomists for standard genome sequencing and annotation.</title>
        <authorList>
            <consortium name="The Broad Institute Genomics Platform"/>
            <consortium name="The Broad Institute Genome Sequencing Center for Infectious Disease"/>
            <person name="Wu L."/>
            <person name="Ma J."/>
        </authorList>
    </citation>
    <scope>NUCLEOTIDE SEQUENCE [LARGE SCALE GENOMIC DNA]</scope>
    <source>
        <strain evidence="2">CGMCC 1.12923</strain>
    </source>
</reference>
<proteinExistence type="predicted"/>
<name>A0ABQ1RJY5_9ALTE</name>
<organism evidence="1 2">
    <name type="scientific">Lacimicrobium alkaliphilum</name>
    <dbReference type="NCBI Taxonomy" id="1526571"/>
    <lineage>
        <taxon>Bacteria</taxon>
        <taxon>Pseudomonadati</taxon>
        <taxon>Pseudomonadota</taxon>
        <taxon>Gammaproteobacteria</taxon>
        <taxon>Alteromonadales</taxon>
        <taxon>Alteromonadaceae</taxon>
        <taxon>Lacimicrobium</taxon>
    </lineage>
</organism>
<comment type="caution">
    <text evidence="1">The sequence shown here is derived from an EMBL/GenBank/DDBJ whole genome shotgun (WGS) entry which is preliminary data.</text>
</comment>
<dbReference type="Proteomes" id="UP000614272">
    <property type="component" value="Unassembled WGS sequence"/>
</dbReference>
<evidence type="ECO:0000313" key="2">
    <source>
        <dbReference type="Proteomes" id="UP000614272"/>
    </source>
</evidence>
<evidence type="ECO:0000313" key="1">
    <source>
        <dbReference type="EMBL" id="GGD73064.1"/>
    </source>
</evidence>
<dbReference type="InterPro" id="IPR029055">
    <property type="entry name" value="Ntn_hydrolases_N"/>
</dbReference>
<sequence length="89" mass="9733">MLPDRILCSGIADQGQDNSFAHRLTDTLKAGEESGGDNRCDKQATRSAFFSVYSPETDAITKLSVYGTEQGGQPAVTLLKSQFDRLYQN</sequence>
<protein>
    <recommendedName>
        <fullName evidence="3">Penicillin-binding protein transpeptidase domain-containing protein</fullName>
    </recommendedName>
</protein>
<dbReference type="Pfam" id="PF06267">
    <property type="entry name" value="DUF1028"/>
    <property type="match status" value="1"/>
</dbReference>